<sequence length="249" mass="25662">MTTFGQELGAGAAGLAAGLINAVAGGGTLVSFPVLVALGVPSVHANITNTVSLCPGYLGGVYAQRRDLAANADRLKSLLVVAATGGLTGSVLLLFTPERLFRHLVPYLILGACLLFAAQPGLKKMQRRDAAAPPNRLLLGVSVFACALYGGYFGAGLGILLLAALGLALADPLPRLNALKQALSLVINLLAGCFFVFSGKVEWQYVAVMSVTSLVGGNLGGRLVGRLNPIVLRYVVIVFGVAAAVKFFV</sequence>
<evidence type="ECO:0000256" key="5">
    <source>
        <dbReference type="ARBA" id="ARBA00022989"/>
    </source>
</evidence>
<dbReference type="AlphaFoldDB" id="A0A6J6S6J3"/>
<evidence type="ECO:0000256" key="6">
    <source>
        <dbReference type="ARBA" id="ARBA00023136"/>
    </source>
</evidence>
<keyword evidence="6 7" id="KW-0472">Membrane</keyword>
<evidence type="ECO:0000313" key="8">
    <source>
        <dbReference type="EMBL" id="CAB4730089.1"/>
    </source>
</evidence>
<evidence type="ECO:0000313" key="10">
    <source>
        <dbReference type="EMBL" id="CAB4886005.1"/>
    </source>
</evidence>
<keyword evidence="3" id="KW-1003">Cell membrane</keyword>
<name>A0A6J6S6J3_9ZZZZ</name>
<protein>
    <submittedName>
        <fullName evidence="8">Unannotated protein</fullName>
    </submittedName>
</protein>
<feature type="transmembrane region" description="Helical" evidence="7">
    <location>
        <begin position="182"/>
        <end position="198"/>
    </location>
</feature>
<evidence type="ECO:0000256" key="3">
    <source>
        <dbReference type="ARBA" id="ARBA00022475"/>
    </source>
</evidence>
<gene>
    <name evidence="8" type="ORF">UFOPK2602_02285</name>
    <name evidence="9" type="ORF">UFOPK2806_01648</name>
    <name evidence="10" type="ORF">UFOPK3417_01951</name>
    <name evidence="11" type="ORF">UFOPK4306_01069</name>
</gene>
<dbReference type="Pfam" id="PF01925">
    <property type="entry name" value="TauE"/>
    <property type="match status" value="1"/>
</dbReference>
<dbReference type="GO" id="GO:0005886">
    <property type="term" value="C:plasma membrane"/>
    <property type="evidence" value="ECO:0007669"/>
    <property type="project" value="UniProtKB-SubCell"/>
</dbReference>
<keyword evidence="4 7" id="KW-0812">Transmembrane</keyword>
<dbReference type="InterPro" id="IPR002781">
    <property type="entry name" value="TM_pro_TauE-like"/>
</dbReference>
<dbReference type="InterPro" id="IPR052017">
    <property type="entry name" value="TSUP"/>
</dbReference>
<proteinExistence type="predicted"/>
<feature type="transmembrane region" description="Helical" evidence="7">
    <location>
        <begin position="137"/>
        <end position="170"/>
    </location>
</feature>
<evidence type="ECO:0000313" key="9">
    <source>
        <dbReference type="EMBL" id="CAB4760836.1"/>
    </source>
</evidence>
<dbReference type="PANTHER" id="PTHR30269">
    <property type="entry name" value="TRANSMEMBRANE PROTEIN YFCA"/>
    <property type="match status" value="1"/>
</dbReference>
<keyword evidence="2" id="KW-0813">Transport</keyword>
<dbReference type="EMBL" id="CAEZYY010000023">
    <property type="protein sequence ID" value="CAB4760836.1"/>
    <property type="molecule type" value="Genomic_DNA"/>
</dbReference>
<organism evidence="8">
    <name type="scientific">freshwater metagenome</name>
    <dbReference type="NCBI Taxonomy" id="449393"/>
    <lineage>
        <taxon>unclassified sequences</taxon>
        <taxon>metagenomes</taxon>
        <taxon>ecological metagenomes</taxon>
    </lineage>
</organism>
<dbReference type="PANTHER" id="PTHR30269:SF0">
    <property type="entry name" value="MEMBRANE TRANSPORTER PROTEIN YFCA-RELATED"/>
    <property type="match status" value="1"/>
</dbReference>
<feature type="transmembrane region" description="Helical" evidence="7">
    <location>
        <begin position="100"/>
        <end position="117"/>
    </location>
</feature>
<keyword evidence="5 7" id="KW-1133">Transmembrane helix</keyword>
<feature type="transmembrane region" description="Helical" evidence="7">
    <location>
        <begin position="75"/>
        <end position="94"/>
    </location>
</feature>
<comment type="subcellular location">
    <subcellularLocation>
        <location evidence="1">Cell membrane</location>
        <topology evidence="1">Multi-pass membrane protein</topology>
    </subcellularLocation>
</comment>
<evidence type="ECO:0000256" key="2">
    <source>
        <dbReference type="ARBA" id="ARBA00022448"/>
    </source>
</evidence>
<evidence type="ECO:0000256" key="4">
    <source>
        <dbReference type="ARBA" id="ARBA00022692"/>
    </source>
</evidence>
<dbReference type="EMBL" id="CAFBLR010000268">
    <property type="protein sequence ID" value="CAB4886005.1"/>
    <property type="molecule type" value="Genomic_DNA"/>
</dbReference>
<evidence type="ECO:0000256" key="7">
    <source>
        <dbReference type="SAM" id="Phobius"/>
    </source>
</evidence>
<dbReference type="EMBL" id="CAEZXX010000229">
    <property type="protein sequence ID" value="CAB4730089.1"/>
    <property type="molecule type" value="Genomic_DNA"/>
</dbReference>
<accession>A0A6J6S6J3</accession>
<feature type="transmembrane region" description="Helical" evidence="7">
    <location>
        <begin position="230"/>
        <end position="248"/>
    </location>
</feature>
<feature type="transmembrane region" description="Helical" evidence="7">
    <location>
        <begin position="205"/>
        <end position="224"/>
    </location>
</feature>
<dbReference type="EMBL" id="CAFBQP010000035">
    <property type="protein sequence ID" value="CAB5061552.1"/>
    <property type="molecule type" value="Genomic_DNA"/>
</dbReference>
<feature type="transmembrane region" description="Helical" evidence="7">
    <location>
        <begin position="12"/>
        <end position="37"/>
    </location>
</feature>
<evidence type="ECO:0000313" key="11">
    <source>
        <dbReference type="EMBL" id="CAB5061552.1"/>
    </source>
</evidence>
<reference evidence="8" key="1">
    <citation type="submission" date="2020-05" db="EMBL/GenBank/DDBJ databases">
        <authorList>
            <person name="Chiriac C."/>
            <person name="Salcher M."/>
            <person name="Ghai R."/>
            <person name="Kavagutti S V."/>
        </authorList>
    </citation>
    <scope>NUCLEOTIDE SEQUENCE</scope>
</reference>
<evidence type="ECO:0000256" key="1">
    <source>
        <dbReference type="ARBA" id="ARBA00004651"/>
    </source>
</evidence>